<evidence type="ECO:0000256" key="7">
    <source>
        <dbReference type="ARBA" id="ARBA00022801"/>
    </source>
</evidence>
<keyword evidence="9" id="KW-0718">Serine biosynthesis</keyword>
<dbReference type="GO" id="GO:0006564">
    <property type="term" value="P:L-serine biosynthetic process"/>
    <property type="evidence" value="ECO:0007669"/>
    <property type="project" value="UniProtKB-KW"/>
</dbReference>
<keyword evidence="7" id="KW-0378">Hydrolase</keyword>
<keyword evidence="8" id="KW-0460">Magnesium</keyword>
<feature type="non-terminal residue" evidence="11">
    <location>
        <position position="260"/>
    </location>
</feature>
<reference evidence="11" key="1">
    <citation type="submission" date="2023-06" db="EMBL/GenBank/DDBJ databases">
        <authorList>
            <person name="Delattre M."/>
        </authorList>
    </citation>
    <scope>NUCLEOTIDE SEQUENCE</scope>
    <source>
        <strain evidence="11">AF72</strain>
    </source>
</reference>
<evidence type="ECO:0000256" key="6">
    <source>
        <dbReference type="ARBA" id="ARBA00022723"/>
    </source>
</evidence>
<evidence type="ECO:0000256" key="9">
    <source>
        <dbReference type="ARBA" id="ARBA00023299"/>
    </source>
</evidence>
<feature type="signal peptide" evidence="10">
    <location>
        <begin position="1"/>
        <end position="16"/>
    </location>
</feature>
<comment type="cofactor">
    <cofactor evidence="1">
        <name>Mg(2+)</name>
        <dbReference type="ChEBI" id="CHEBI:18420"/>
    </cofactor>
</comment>
<dbReference type="InterPro" id="IPR050582">
    <property type="entry name" value="HAD-like_SerB"/>
</dbReference>
<dbReference type="EC" id="3.1.3.3" evidence="3"/>
<dbReference type="InterPro" id="IPR036412">
    <property type="entry name" value="HAD-like_sf"/>
</dbReference>
<accession>A0AA36D745</accession>
<evidence type="ECO:0000256" key="5">
    <source>
        <dbReference type="ARBA" id="ARBA00022605"/>
    </source>
</evidence>
<keyword evidence="10" id="KW-0732">Signal</keyword>
<dbReference type="PANTHER" id="PTHR43344:SF2">
    <property type="entry name" value="PHOSPHOSERINE PHOSPHATASE"/>
    <property type="match status" value="1"/>
</dbReference>
<dbReference type="PANTHER" id="PTHR43344">
    <property type="entry name" value="PHOSPHOSERINE PHOSPHATASE"/>
    <property type="match status" value="1"/>
</dbReference>
<dbReference type="Pfam" id="PF12710">
    <property type="entry name" value="HAD"/>
    <property type="match status" value="1"/>
</dbReference>
<evidence type="ECO:0000256" key="3">
    <source>
        <dbReference type="ARBA" id="ARBA00012640"/>
    </source>
</evidence>
<feature type="chain" id="PRO_5041332610" description="Phosphoserine phosphatase" evidence="10">
    <location>
        <begin position="17"/>
        <end position="260"/>
    </location>
</feature>
<dbReference type="GO" id="GO:0036424">
    <property type="term" value="F:L-phosphoserine phosphatase activity"/>
    <property type="evidence" value="ECO:0007669"/>
    <property type="project" value="TreeGrafter"/>
</dbReference>
<protein>
    <recommendedName>
        <fullName evidence="4">Phosphoserine phosphatase</fullName>
        <ecNumber evidence="3">3.1.3.3</ecNumber>
    </recommendedName>
</protein>
<evidence type="ECO:0000313" key="11">
    <source>
        <dbReference type="EMBL" id="CAJ0582338.1"/>
    </source>
</evidence>
<name>A0AA36D745_9BILA</name>
<dbReference type="NCBIfam" id="TIGR01488">
    <property type="entry name" value="HAD-SF-IB"/>
    <property type="match status" value="1"/>
</dbReference>
<comment type="caution">
    <text evidence="11">The sequence shown here is derived from an EMBL/GenBank/DDBJ whole genome shotgun (WGS) entry which is preliminary data.</text>
</comment>
<evidence type="ECO:0000313" key="12">
    <source>
        <dbReference type="Proteomes" id="UP001177023"/>
    </source>
</evidence>
<keyword evidence="12" id="KW-1185">Reference proteome</keyword>
<dbReference type="Gene3D" id="1.10.150.210">
    <property type="entry name" value="Phosphoserine phosphatase, domain 2"/>
    <property type="match status" value="1"/>
</dbReference>
<dbReference type="InterPro" id="IPR023214">
    <property type="entry name" value="HAD_sf"/>
</dbReference>
<evidence type="ECO:0000256" key="4">
    <source>
        <dbReference type="ARBA" id="ARBA00015196"/>
    </source>
</evidence>
<dbReference type="AlphaFoldDB" id="A0AA36D745"/>
<evidence type="ECO:0000256" key="10">
    <source>
        <dbReference type="SAM" id="SignalP"/>
    </source>
</evidence>
<sequence length="260" mass="28950">MPRLPIFLGVFTIALAVPLIEPPNRISQKMSEPEARKVWKSLGPGDAVCIDIDQTLRKDNVFQELGRMLGMFEAIEKITNLAMSGSFSHADSMRMRLNMMNISRAQYEQFLKIQMNSTKEHLAPGGVDLIAALKKKGIDVYLVGGGFRENANNLADYLGISRDHTFSHDLVFDANGNYKDLDVSGVSDGQGHHGKSNLLRVLKAERNIKKLVMLGDATIDMVACPPADLCIGYGKFYMEPLVKAMADWYLIDMEELIRAL</sequence>
<comment type="pathway">
    <text evidence="2">Amino-acid biosynthesis; L-serine biosynthesis; L-serine from 3-phospho-D-glycerate: step 3/3.</text>
</comment>
<dbReference type="GO" id="GO:0000287">
    <property type="term" value="F:magnesium ion binding"/>
    <property type="evidence" value="ECO:0007669"/>
    <property type="project" value="TreeGrafter"/>
</dbReference>
<organism evidence="11 12">
    <name type="scientific">Mesorhabditis spiculigera</name>
    <dbReference type="NCBI Taxonomy" id="96644"/>
    <lineage>
        <taxon>Eukaryota</taxon>
        <taxon>Metazoa</taxon>
        <taxon>Ecdysozoa</taxon>
        <taxon>Nematoda</taxon>
        <taxon>Chromadorea</taxon>
        <taxon>Rhabditida</taxon>
        <taxon>Rhabditina</taxon>
        <taxon>Rhabditomorpha</taxon>
        <taxon>Rhabditoidea</taxon>
        <taxon>Rhabditidae</taxon>
        <taxon>Mesorhabditinae</taxon>
        <taxon>Mesorhabditis</taxon>
    </lineage>
</organism>
<dbReference type="GO" id="GO:0005737">
    <property type="term" value="C:cytoplasm"/>
    <property type="evidence" value="ECO:0007669"/>
    <property type="project" value="TreeGrafter"/>
</dbReference>
<proteinExistence type="predicted"/>
<dbReference type="EMBL" id="CATQJA010002664">
    <property type="protein sequence ID" value="CAJ0582338.1"/>
    <property type="molecule type" value="Genomic_DNA"/>
</dbReference>
<keyword evidence="6" id="KW-0479">Metal-binding</keyword>
<evidence type="ECO:0000256" key="8">
    <source>
        <dbReference type="ARBA" id="ARBA00022842"/>
    </source>
</evidence>
<gene>
    <name evidence="11" type="ORF">MSPICULIGERA_LOCUS20474</name>
</gene>
<dbReference type="Gene3D" id="3.40.50.1000">
    <property type="entry name" value="HAD superfamily/HAD-like"/>
    <property type="match status" value="1"/>
</dbReference>
<keyword evidence="5" id="KW-0028">Amino-acid biosynthesis</keyword>
<dbReference type="SUPFAM" id="SSF56784">
    <property type="entry name" value="HAD-like"/>
    <property type="match status" value="1"/>
</dbReference>
<evidence type="ECO:0000256" key="1">
    <source>
        <dbReference type="ARBA" id="ARBA00001946"/>
    </source>
</evidence>
<evidence type="ECO:0000256" key="2">
    <source>
        <dbReference type="ARBA" id="ARBA00005135"/>
    </source>
</evidence>
<dbReference type="Proteomes" id="UP001177023">
    <property type="component" value="Unassembled WGS sequence"/>
</dbReference>